<organism evidence="1 2">
    <name type="scientific">Deinococcus hohokamensis</name>
    <dbReference type="NCBI Taxonomy" id="309883"/>
    <lineage>
        <taxon>Bacteria</taxon>
        <taxon>Thermotogati</taxon>
        <taxon>Deinococcota</taxon>
        <taxon>Deinococci</taxon>
        <taxon>Deinococcales</taxon>
        <taxon>Deinococcaceae</taxon>
        <taxon>Deinococcus</taxon>
    </lineage>
</organism>
<evidence type="ECO:0008006" key="3">
    <source>
        <dbReference type="Google" id="ProtNLM"/>
    </source>
</evidence>
<comment type="caution">
    <text evidence="1">The sequence shown here is derived from an EMBL/GenBank/DDBJ whole genome shotgun (WGS) entry which is preliminary data.</text>
</comment>
<accession>A0ABV9ID29</accession>
<dbReference type="RefSeq" id="WP_380063226.1">
    <property type="nucleotide sequence ID" value="NZ_JBHSEI010000015.1"/>
</dbReference>
<sequence length="227" mass="25259">MTASPPDALVVDSPAAARLLLNPVMRASLEPFFGVDNSVQAAAREARVPLSTMASRVRRFLQEGLLTRSGEARRRGRPMPLYRAPRSIYVPFDATHLVSDTLLSSTTFAQMQQRLMRSVGAAWVEAAHNRTQTLGLHVYRHPGGGVGQNIEPLPQSGEQESAFFEDLLSPEQPAVWDTWGVLHLDHVAAKQFQREMAELKRRYDLQPPGGSRRPYIVRLAVAPLRDD</sequence>
<keyword evidence="2" id="KW-1185">Reference proteome</keyword>
<reference evidence="2" key="1">
    <citation type="journal article" date="2019" name="Int. J. Syst. Evol. Microbiol.">
        <title>The Global Catalogue of Microorganisms (GCM) 10K type strain sequencing project: providing services to taxonomists for standard genome sequencing and annotation.</title>
        <authorList>
            <consortium name="The Broad Institute Genomics Platform"/>
            <consortium name="The Broad Institute Genome Sequencing Center for Infectious Disease"/>
            <person name="Wu L."/>
            <person name="Ma J."/>
        </authorList>
    </citation>
    <scope>NUCLEOTIDE SEQUENCE [LARGE SCALE GENOMIC DNA]</scope>
    <source>
        <strain evidence="2">CCUG 55995</strain>
    </source>
</reference>
<evidence type="ECO:0000313" key="1">
    <source>
        <dbReference type="EMBL" id="MFC4640244.1"/>
    </source>
</evidence>
<gene>
    <name evidence="1" type="ORF">ACFO0D_18090</name>
</gene>
<name>A0ABV9ID29_9DEIO</name>
<dbReference type="EMBL" id="JBHSEI010000015">
    <property type="protein sequence ID" value="MFC4640244.1"/>
    <property type="molecule type" value="Genomic_DNA"/>
</dbReference>
<dbReference type="Proteomes" id="UP001595952">
    <property type="component" value="Unassembled WGS sequence"/>
</dbReference>
<protein>
    <recommendedName>
        <fullName evidence="3">ArsR family transcriptional regulator</fullName>
    </recommendedName>
</protein>
<evidence type="ECO:0000313" key="2">
    <source>
        <dbReference type="Proteomes" id="UP001595952"/>
    </source>
</evidence>
<proteinExistence type="predicted"/>